<gene>
    <name evidence="1" type="ORF">LCGC14_2449830</name>
</gene>
<organism evidence="1">
    <name type="scientific">marine sediment metagenome</name>
    <dbReference type="NCBI Taxonomy" id="412755"/>
    <lineage>
        <taxon>unclassified sequences</taxon>
        <taxon>metagenomes</taxon>
        <taxon>ecological metagenomes</taxon>
    </lineage>
</organism>
<dbReference type="AlphaFoldDB" id="A0A0F9DTJ1"/>
<accession>A0A0F9DTJ1</accession>
<dbReference type="EMBL" id="LAZR01037889">
    <property type="protein sequence ID" value="KKL21001.1"/>
    <property type="molecule type" value="Genomic_DNA"/>
</dbReference>
<comment type="caution">
    <text evidence="1">The sequence shown here is derived from an EMBL/GenBank/DDBJ whole genome shotgun (WGS) entry which is preliminary data.</text>
</comment>
<sequence>MAITQAALTEAANTTDATSFTTASITPTANRLVLVAVHAGTSTGDSPANTPTISGNGLTYVQIATIGVNDTGGGNLKQTLTLFRAMGASPSTGVITIDFAGETQVGCIWGVDEFAGIDTGGVDGADAVVQSATNSDDTASVNSLTVTLAAFGDAGNATYGTFGIARNQAFTEGTGFTEISDLGHGTPNRRLQTEWRDDNDTSVDVSWTDAADCFGIAAEIKAAAGAVTRRIFVTTG</sequence>
<reference evidence="1" key="1">
    <citation type="journal article" date="2015" name="Nature">
        <title>Complex archaea that bridge the gap between prokaryotes and eukaryotes.</title>
        <authorList>
            <person name="Spang A."/>
            <person name="Saw J.H."/>
            <person name="Jorgensen S.L."/>
            <person name="Zaremba-Niedzwiedzka K."/>
            <person name="Martijn J."/>
            <person name="Lind A.E."/>
            <person name="van Eijk R."/>
            <person name="Schleper C."/>
            <person name="Guy L."/>
            <person name="Ettema T.J."/>
        </authorList>
    </citation>
    <scope>NUCLEOTIDE SEQUENCE</scope>
</reference>
<name>A0A0F9DTJ1_9ZZZZ</name>
<evidence type="ECO:0000313" key="1">
    <source>
        <dbReference type="EMBL" id="KKL21001.1"/>
    </source>
</evidence>
<protein>
    <submittedName>
        <fullName evidence="1">Uncharacterized protein</fullName>
    </submittedName>
</protein>
<proteinExistence type="predicted"/>